<dbReference type="Gene3D" id="3.30.70.330">
    <property type="match status" value="1"/>
</dbReference>
<dbReference type="InterPro" id="IPR012677">
    <property type="entry name" value="Nucleotide-bd_a/b_plait_sf"/>
</dbReference>
<evidence type="ECO:0000259" key="3">
    <source>
        <dbReference type="PROSITE" id="PS50102"/>
    </source>
</evidence>
<dbReference type="Proteomes" id="UP000504637">
    <property type="component" value="Unplaced"/>
</dbReference>
<keyword evidence="1" id="KW-0694">RNA-binding</keyword>
<name>A0A6J3MG14_9PEZI</name>
<evidence type="ECO:0000313" key="5">
    <source>
        <dbReference type="RefSeq" id="XP_033463640.1"/>
    </source>
</evidence>
<dbReference type="OrthoDB" id="7763451at2759"/>
<organism evidence="5">
    <name type="scientific">Dissoconium aciculare CBS 342.82</name>
    <dbReference type="NCBI Taxonomy" id="1314786"/>
    <lineage>
        <taxon>Eukaryota</taxon>
        <taxon>Fungi</taxon>
        <taxon>Dikarya</taxon>
        <taxon>Ascomycota</taxon>
        <taxon>Pezizomycotina</taxon>
        <taxon>Dothideomycetes</taxon>
        <taxon>Dothideomycetidae</taxon>
        <taxon>Mycosphaerellales</taxon>
        <taxon>Dissoconiaceae</taxon>
        <taxon>Dissoconium</taxon>
    </lineage>
</organism>
<proteinExistence type="predicted"/>
<sequence length="255" mass="27468">MSTTVHVKNIAGETSEKEVRDFFSFCGKISSLSLTPETSEKASTQSATVTFEKETAAKTALLLDNTQLGPSQVHVSAAQSLDDLSGARGGDGKDDELSQEDKPRSRVVAEMLAHGYVIGDNAIQRALALDQQHGISTRFTTALTQFDQRFKATETAQGLDQKYSITQRATDGWKSLYSYFDKAQETPTGQRLRAFYDQGQKQVLDVHNEARHLAALKQGKDPKDLGAGQTAAQGSGEAPAASEKVAEAAPTETKA</sequence>
<gene>
    <name evidence="5" type="ORF">K489DRAFT_312689</name>
</gene>
<dbReference type="InterPro" id="IPR000504">
    <property type="entry name" value="RRM_dom"/>
</dbReference>
<dbReference type="GeneID" id="54358683"/>
<dbReference type="InterPro" id="IPR035979">
    <property type="entry name" value="RBD_domain_sf"/>
</dbReference>
<evidence type="ECO:0000256" key="1">
    <source>
        <dbReference type="PROSITE-ProRule" id="PRU00176"/>
    </source>
</evidence>
<dbReference type="AlphaFoldDB" id="A0A6J3MG14"/>
<evidence type="ECO:0000313" key="4">
    <source>
        <dbReference type="Proteomes" id="UP000504637"/>
    </source>
</evidence>
<dbReference type="PANTHER" id="PTHR32343:SF10">
    <property type="entry name" value="RNA-BINDING REGION RNP-1 DOMAIN-CONTAINING PROTEIN"/>
    <property type="match status" value="1"/>
</dbReference>
<dbReference type="GO" id="GO:0003723">
    <property type="term" value="F:RNA binding"/>
    <property type="evidence" value="ECO:0007669"/>
    <property type="project" value="UniProtKB-UniRule"/>
</dbReference>
<evidence type="ECO:0000256" key="2">
    <source>
        <dbReference type="SAM" id="MobiDB-lite"/>
    </source>
</evidence>
<dbReference type="SMART" id="SM00360">
    <property type="entry name" value="RRM"/>
    <property type="match status" value="1"/>
</dbReference>
<reference evidence="5" key="3">
    <citation type="submission" date="2025-08" db="UniProtKB">
        <authorList>
            <consortium name="RefSeq"/>
        </authorList>
    </citation>
    <scope>IDENTIFICATION</scope>
    <source>
        <strain evidence="5">CBS 342.82</strain>
    </source>
</reference>
<feature type="region of interest" description="Disordered" evidence="2">
    <location>
        <begin position="217"/>
        <end position="255"/>
    </location>
</feature>
<protein>
    <submittedName>
        <fullName evidence="5">Actin cytoskeleton protein</fullName>
    </submittedName>
</protein>
<dbReference type="RefSeq" id="XP_033463640.1">
    <property type="nucleotide sequence ID" value="XM_033600883.1"/>
</dbReference>
<dbReference type="SUPFAM" id="SSF54928">
    <property type="entry name" value="RNA-binding domain, RBD"/>
    <property type="match status" value="1"/>
</dbReference>
<feature type="domain" description="RRM" evidence="3">
    <location>
        <begin position="3"/>
        <end position="80"/>
    </location>
</feature>
<dbReference type="PANTHER" id="PTHR32343">
    <property type="entry name" value="SERINE/ARGININE-RICH SPLICING FACTOR"/>
    <property type="match status" value="1"/>
</dbReference>
<feature type="region of interest" description="Disordered" evidence="2">
    <location>
        <begin position="80"/>
        <end position="103"/>
    </location>
</feature>
<keyword evidence="4" id="KW-1185">Reference proteome</keyword>
<dbReference type="Pfam" id="PF00076">
    <property type="entry name" value="RRM_1"/>
    <property type="match status" value="1"/>
</dbReference>
<accession>A0A6J3MG14</accession>
<reference evidence="5" key="2">
    <citation type="submission" date="2020-04" db="EMBL/GenBank/DDBJ databases">
        <authorList>
            <consortium name="NCBI Genome Project"/>
        </authorList>
    </citation>
    <scope>NUCLEOTIDE SEQUENCE</scope>
    <source>
        <strain evidence="5">CBS 342.82</strain>
    </source>
</reference>
<dbReference type="PROSITE" id="PS50102">
    <property type="entry name" value="RRM"/>
    <property type="match status" value="1"/>
</dbReference>
<feature type="compositionally biased region" description="Low complexity" evidence="2">
    <location>
        <begin position="237"/>
        <end position="249"/>
    </location>
</feature>
<feature type="compositionally biased region" description="Basic and acidic residues" evidence="2">
    <location>
        <begin position="90"/>
        <end position="103"/>
    </location>
</feature>
<reference evidence="5" key="1">
    <citation type="submission" date="2020-01" db="EMBL/GenBank/DDBJ databases">
        <authorList>
            <consortium name="DOE Joint Genome Institute"/>
            <person name="Haridas S."/>
            <person name="Albert R."/>
            <person name="Binder M."/>
            <person name="Bloem J."/>
            <person name="Labutti K."/>
            <person name="Salamov A."/>
            <person name="Andreopoulos B."/>
            <person name="Baker S.E."/>
            <person name="Barry K."/>
            <person name="Bills G."/>
            <person name="Bluhm B.H."/>
            <person name="Cannon C."/>
            <person name="Castanera R."/>
            <person name="Culley D.E."/>
            <person name="Daum C."/>
            <person name="Ezra D."/>
            <person name="Gonzalez J.B."/>
            <person name="Henrissat B."/>
            <person name="Kuo A."/>
            <person name="Liang C."/>
            <person name="Lipzen A."/>
            <person name="Lutzoni F."/>
            <person name="Magnuson J."/>
            <person name="Mondo S."/>
            <person name="Nolan M."/>
            <person name="Ohm R."/>
            <person name="Pangilinan J."/>
            <person name="Park H.-J."/>
            <person name="Ramirez L."/>
            <person name="Alfaro M."/>
            <person name="Sun H."/>
            <person name="Tritt A."/>
            <person name="Yoshinaga Y."/>
            <person name="Zwiers L.-H."/>
            <person name="Turgeon B.G."/>
            <person name="Goodwin S.B."/>
            <person name="Spatafora J.W."/>
            <person name="Crous P.W."/>
            <person name="Grigoriev I.V."/>
        </authorList>
    </citation>
    <scope>NUCLEOTIDE SEQUENCE</scope>
    <source>
        <strain evidence="5">CBS 342.82</strain>
    </source>
</reference>